<comment type="caution">
    <text evidence="2">The sequence shown here is derived from an EMBL/GenBank/DDBJ whole genome shotgun (WGS) entry which is preliminary data.</text>
</comment>
<keyword evidence="1" id="KW-0472">Membrane</keyword>
<accession>A0AAD9I2T6</accession>
<organism evidence="2 3">
    <name type="scientific">Phyllachora maydis</name>
    <dbReference type="NCBI Taxonomy" id="1825666"/>
    <lineage>
        <taxon>Eukaryota</taxon>
        <taxon>Fungi</taxon>
        <taxon>Dikarya</taxon>
        <taxon>Ascomycota</taxon>
        <taxon>Pezizomycotina</taxon>
        <taxon>Sordariomycetes</taxon>
        <taxon>Sordariomycetidae</taxon>
        <taxon>Phyllachorales</taxon>
        <taxon>Phyllachoraceae</taxon>
        <taxon>Phyllachora</taxon>
    </lineage>
</organism>
<feature type="transmembrane region" description="Helical" evidence="1">
    <location>
        <begin position="25"/>
        <end position="46"/>
    </location>
</feature>
<protein>
    <submittedName>
        <fullName evidence="2">Uncharacterized protein</fullName>
    </submittedName>
</protein>
<name>A0AAD9I2T6_9PEZI</name>
<dbReference type="EMBL" id="JAQQPM010000003">
    <property type="protein sequence ID" value="KAK2069928.1"/>
    <property type="molecule type" value="Genomic_DNA"/>
</dbReference>
<gene>
    <name evidence="2" type="ORF">P8C59_004469</name>
</gene>
<evidence type="ECO:0000313" key="2">
    <source>
        <dbReference type="EMBL" id="KAK2069928.1"/>
    </source>
</evidence>
<sequence length="117" mass="12586">MAKQDGSSQPVVRQLPSAFRRAIEAVALIKIVVTIFIPITLLNYLLQIQSINTRALTAQPSADRFMTLKTCAASCKGLRFFGAGNGDERYCGNEVDSGLTQMCGGVARLSMCVSPSQ</sequence>
<proteinExistence type="predicted"/>
<evidence type="ECO:0000313" key="3">
    <source>
        <dbReference type="Proteomes" id="UP001217918"/>
    </source>
</evidence>
<evidence type="ECO:0000256" key="1">
    <source>
        <dbReference type="SAM" id="Phobius"/>
    </source>
</evidence>
<dbReference type="Proteomes" id="UP001217918">
    <property type="component" value="Unassembled WGS sequence"/>
</dbReference>
<keyword evidence="1" id="KW-1133">Transmembrane helix</keyword>
<reference evidence="2" key="1">
    <citation type="journal article" date="2023" name="Mol. Plant Microbe Interact.">
        <title>Elucidating the Obligate Nature and Biological Capacity of an Invasive Fungal Corn Pathogen.</title>
        <authorList>
            <person name="MacCready J.S."/>
            <person name="Roggenkamp E.M."/>
            <person name="Gdanetz K."/>
            <person name="Chilvers M.I."/>
        </authorList>
    </citation>
    <scope>NUCLEOTIDE SEQUENCE</scope>
    <source>
        <strain evidence="2">PM02</strain>
    </source>
</reference>
<dbReference type="AlphaFoldDB" id="A0AAD9I2T6"/>
<keyword evidence="3" id="KW-1185">Reference proteome</keyword>
<keyword evidence="1" id="KW-0812">Transmembrane</keyword>